<proteinExistence type="predicted"/>
<feature type="compositionally biased region" description="Basic and acidic residues" evidence="1">
    <location>
        <begin position="10"/>
        <end position="21"/>
    </location>
</feature>
<keyword evidence="3" id="KW-1185">Reference proteome</keyword>
<dbReference type="EMBL" id="CAQI01000053">
    <property type="protein sequence ID" value="CCQ48118.1"/>
    <property type="molecule type" value="Genomic_DNA"/>
</dbReference>
<evidence type="ECO:0000313" key="3">
    <source>
        <dbReference type="Proteomes" id="UP000035722"/>
    </source>
</evidence>
<dbReference type="RefSeq" id="WP_050056892.1">
    <property type="nucleotide sequence ID" value="NZ_CAQI01000053.1"/>
</dbReference>
<comment type="caution">
    <text evidence="2">The sequence shown here is derived from an EMBL/GenBank/DDBJ whole genome shotgun (WGS) entry which is preliminary data.</text>
</comment>
<dbReference type="AlphaFoldDB" id="A0A024H804"/>
<gene>
    <name evidence="2" type="ORF">ARTSIC4J27_4115</name>
</gene>
<dbReference type="Proteomes" id="UP000035722">
    <property type="component" value="Unassembled WGS sequence"/>
</dbReference>
<evidence type="ECO:0000313" key="2">
    <source>
        <dbReference type="EMBL" id="CCQ48118.1"/>
    </source>
</evidence>
<accession>A0A024H804</accession>
<reference evidence="3" key="1">
    <citation type="journal article" date="2014" name="Genome Announc.">
        <title>Genome Sequence of Arthrobacter siccitolerans 4J27, a Xeroprotectant-Producing Desiccation-Tolerant Microorganism.</title>
        <authorList>
            <person name="Manzanera M."/>
            <person name="Santa-Cruz-Calvo L."/>
            <person name="Vilchez J.I."/>
            <person name="Garcia-Fontana C."/>
            <person name="Silva-Castro G.A."/>
            <person name="Calvo C."/>
            <person name="Gonzalez-Lopez J."/>
        </authorList>
    </citation>
    <scope>NUCLEOTIDE SEQUENCE [LARGE SCALE GENOMIC DNA]</scope>
    <source>
        <strain evidence="3">4J27</strain>
    </source>
</reference>
<sequence>MNWLFNDQEPPLHHDRSGVQPKERREALHVFAQSALAAATFPEGAFTLILGCARLVGVEQTEVP</sequence>
<name>A0A024H804_9MICC</name>
<evidence type="ECO:0000256" key="1">
    <source>
        <dbReference type="SAM" id="MobiDB-lite"/>
    </source>
</evidence>
<organism evidence="2 3">
    <name type="scientific">Pseudarthrobacter siccitolerans</name>
    <dbReference type="NCBI Taxonomy" id="861266"/>
    <lineage>
        <taxon>Bacteria</taxon>
        <taxon>Bacillati</taxon>
        <taxon>Actinomycetota</taxon>
        <taxon>Actinomycetes</taxon>
        <taxon>Micrococcales</taxon>
        <taxon>Micrococcaceae</taxon>
        <taxon>Pseudarthrobacter</taxon>
    </lineage>
</organism>
<protein>
    <submittedName>
        <fullName evidence="2">Uncharacterized protein</fullName>
    </submittedName>
</protein>
<feature type="region of interest" description="Disordered" evidence="1">
    <location>
        <begin position="1"/>
        <end position="21"/>
    </location>
</feature>